<dbReference type="RefSeq" id="WP_133627346.1">
    <property type="nucleotide sequence ID" value="NZ_SOAZ01000004.1"/>
</dbReference>
<organism evidence="2 3">
    <name type="scientific">Fonticella tunisiensis</name>
    <dbReference type="NCBI Taxonomy" id="1096341"/>
    <lineage>
        <taxon>Bacteria</taxon>
        <taxon>Bacillati</taxon>
        <taxon>Bacillota</taxon>
        <taxon>Clostridia</taxon>
        <taxon>Eubacteriales</taxon>
        <taxon>Clostridiaceae</taxon>
        <taxon>Fonticella</taxon>
    </lineage>
</organism>
<reference evidence="2 3" key="1">
    <citation type="submission" date="2019-03" db="EMBL/GenBank/DDBJ databases">
        <title>Genomic Encyclopedia of Type Strains, Phase IV (KMG-IV): sequencing the most valuable type-strain genomes for metagenomic binning, comparative biology and taxonomic classification.</title>
        <authorList>
            <person name="Goeker M."/>
        </authorList>
    </citation>
    <scope>NUCLEOTIDE SEQUENCE [LARGE SCALE GENOMIC DNA]</scope>
    <source>
        <strain evidence="2 3">DSM 24455</strain>
    </source>
</reference>
<feature type="transmembrane region" description="Helical" evidence="1">
    <location>
        <begin position="12"/>
        <end position="30"/>
    </location>
</feature>
<protein>
    <submittedName>
        <fullName evidence="2">Uncharacterized protein</fullName>
    </submittedName>
</protein>
<dbReference type="InterPro" id="IPR049971">
    <property type="entry name" value="CLC_0170-like"/>
</dbReference>
<dbReference type="NCBIfam" id="NF042414">
    <property type="entry name" value="CLC_0170_fam"/>
    <property type="match status" value="1"/>
</dbReference>
<keyword evidence="1" id="KW-0812">Transmembrane</keyword>
<keyword evidence="1" id="KW-1133">Transmembrane helix</keyword>
<evidence type="ECO:0000313" key="2">
    <source>
        <dbReference type="EMBL" id="TDT62344.1"/>
    </source>
</evidence>
<name>A0A4R7KRX1_9CLOT</name>
<keyword evidence="1" id="KW-0472">Membrane</keyword>
<dbReference type="AlphaFoldDB" id="A0A4R7KRX1"/>
<keyword evidence="3" id="KW-1185">Reference proteome</keyword>
<dbReference type="EMBL" id="SOAZ01000004">
    <property type="protein sequence ID" value="TDT62344.1"/>
    <property type="molecule type" value="Genomic_DNA"/>
</dbReference>
<feature type="transmembrane region" description="Helical" evidence="1">
    <location>
        <begin position="50"/>
        <end position="68"/>
    </location>
</feature>
<gene>
    <name evidence="2" type="ORF">EDD71_10468</name>
</gene>
<comment type="caution">
    <text evidence="2">The sequence shown here is derived from an EMBL/GenBank/DDBJ whole genome shotgun (WGS) entry which is preliminary data.</text>
</comment>
<proteinExistence type="predicted"/>
<accession>A0A4R7KRX1</accession>
<dbReference type="Proteomes" id="UP000295325">
    <property type="component" value="Unassembled WGS sequence"/>
</dbReference>
<sequence>MVSVLRFISKTFDLNVLILFLLSSIILLGFDARYYKKNNAVREYKSARFFGYFYIAAGILLYVIARNIRL</sequence>
<evidence type="ECO:0000313" key="3">
    <source>
        <dbReference type="Proteomes" id="UP000295325"/>
    </source>
</evidence>
<evidence type="ECO:0000256" key="1">
    <source>
        <dbReference type="SAM" id="Phobius"/>
    </source>
</evidence>